<organism evidence="1 2">
    <name type="scientific">Heterorhabditis bacteriophora</name>
    <name type="common">Entomopathogenic nematode worm</name>
    <dbReference type="NCBI Taxonomy" id="37862"/>
    <lineage>
        <taxon>Eukaryota</taxon>
        <taxon>Metazoa</taxon>
        <taxon>Ecdysozoa</taxon>
        <taxon>Nematoda</taxon>
        <taxon>Chromadorea</taxon>
        <taxon>Rhabditida</taxon>
        <taxon>Rhabditina</taxon>
        <taxon>Rhabditomorpha</taxon>
        <taxon>Strongyloidea</taxon>
        <taxon>Heterorhabditidae</taxon>
        <taxon>Heterorhabditis</taxon>
    </lineage>
</organism>
<evidence type="ECO:0000313" key="2">
    <source>
        <dbReference type="WBParaSite" id="Hba_03499"/>
    </source>
</evidence>
<reference evidence="2" key="1">
    <citation type="submission" date="2016-11" db="UniProtKB">
        <authorList>
            <consortium name="WormBaseParasite"/>
        </authorList>
    </citation>
    <scope>IDENTIFICATION</scope>
</reference>
<keyword evidence="1" id="KW-1185">Reference proteome</keyword>
<dbReference type="Proteomes" id="UP000095283">
    <property type="component" value="Unplaced"/>
</dbReference>
<dbReference type="WBParaSite" id="Hba_03499">
    <property type="protein sequence ID" value="Hba_03499"/>
    <property type="gene ID" value="Hba_03499"/>
</dbReference>
<proteinExistence type="predicted"/>
<protein>
    <submittedName>
        <fullName evidence="2">Uncharacterized protein</fullName>
    </submittedName>
</protein>
<evidence type="ECO:0000313" key="1">
    <source>
        <dbReference type="Proteomes" id="UP000095283"/>
    </source>
</evidence>
<name>A0A1I7WEZ5_HETBA</name>
<sequence>MSSSSPRVGLKAYFVTSAMQLREGNSQKLADYCTTLMAFNLGRAPSRRLLSYDNIITYVVEAHDRGDVNKSPDASIKQACYSILLFTTHESRRPLLSGGKTDFHEVSVSIKVGLNMSKVNFLKMYRVICYENNNYFSLIFILKKRNIKSNRSRNING</sequence>
<dbReference type="AlphaFoldDB" id="A0A1I7WEZ5"/>
<accession>A0A1I7WEZ5</accession>